<organism evidence="7 8">
    <name type="scientific">Calycina marina</name>
    <dbReference type="NCBI Taxonomy" id="1763456"/>
    <lineage>
        <taxon>Eukaryota</taxon>
        <taxon>Fungi</taxon>
        <taxon>Dikarya</taxon>
        <taxon>Ascomycota</taxon>
        <taxon>Pezizomycotina</taxon>
        <taxon>Leotiomycetes</taxon>
        <taxon>Helotiales</taxon>
        <taxon>Pezizellaceae</taxon>
        <taxon>Calycina</taxon>
    </lineage>
</organism>
<evidence type="ECO:0000313" key="8">
    <source>
        <dbReference type="Proteomes" id="UP000887226"/>
    </source>
</evidence>
<evidence type="ECO:0000256" key="1">
    <source>
        <dbReference type="ARBA" id="ARBA00022737"/>
    </source>
</evidence>
<name>A0A9P7Z970_9HELO</name>
<feature type="compositionally biased region" description="Polar residues" evidence="5">
    <location>
        <begin position="8"/>
        <end position="28"/>
    </location>
</feature>
<feature type="domain" description="Cns1/TTC4 wheel" evidence="6">
    <location>
        <begin position="317"/>
        <end position="427"/>
    </location>
</feature>
<dbReference type="GO" id="GO:0005634">
    <property type="term" value="C:nucleus"/>
    <property type="evidence" value="ECO:0007669"/>
    <property type="project" value="TreeGrafter"/>
</dbReference>
<reference evidence="7" key="1">
    <citation type="journal article" date="2021" name="IMA Fungus">
        <title>Genomic characterization of three marine fungi, including Emericellopsis atlantica sp. nov. with signatures of a generalist lifestyle and marine biomass degradation.</title>
        <authorList>
            <person name="Hagestad O.C."/>
            <person name="Hou L."/>
            <person name="Andersen J.H."/>
            <person name="Hansen E.H."/>
            <person name="Altermark B."/>
            <person name="Li C."/>
            <person name="Kuhnert E."/>
            <person name="Cox R.J."/>
            <person name="Crous P.W."/>
            <person name="Spatafora J.W."/>
            <person name="Lail K."/>
            <person name="Amirebrahimi M."/>
            <person name="Lipzen A."/>
            <person name="Pangilinan J."/>
            <person name="Andreopoulos W."/>
            <person name="Hayes R.D."/>
            <person name="Ng V."/>
            <person name="Grigoriev I.V."/>
            <person name="Jackson S.A."/>
            <person name="Sutton T.D.S."/>
            <person name="Dobson A.D.W."/>
            <person name="Rama T."/>
        </authorList>
    </citation>
    <scope>NUCLEOTIDE SEQUENCE</scope>
    <source>
        <strain evidence="7">TRa3180A</strain>
    </source>
</reference>
<comment type="caution">
    <text evidence="7">The sequence shown here is derived from an EMBL/GenBank/DDBJ whole genome shotgun (WGS) entry which is preliminary data.</text>
</comment>
<proteinExistence type="inferred from homology"/>
<dbReference type="OrthoDB" id="420195at2759"/>
<dbReference type="Proteomes" id="UP000887226">
    <property type="component" value="Unassembled WGS sequence"/>
</dbReference>
<accession>A0A9P7Z970</accession>
<keyword evidence="8" id="KW-1185">Reference proteome</keyword>
<feature type="region of interest" description="Disordered" evidence="5">
    <location>
        <begin position="1"/>
        <end position="48"/>
    </location>
</feature>
<evidence type="ECO:0000313" key="7">
    <source>
        <dbReference type="EMBL" id="KAG9247819.1"/>
    </source>
</evidence>
<keyword evidence="1" id="KW-0677">Repeat</keyword>
<keyword evidence="2 4" id="KW-0802">TPR repeat</keyword>
<dbReference type="PANTHER" id="PTHR46035:SF1">
    <property type="entry name" value="TETRATRICOPEPTIDE REPEAT PROTEIN 4"/>
    <property type="match status" value="1"/>
</dbReference>
<dbReference type="GO" id="GO:0006457">
    <property type="term" value="P:protein folding"/>
    <property type="evidence" value="ECO:0007669"/>
    <property type="project" value="TreeGrafter"/>
</dbReference>
<dbReference type="InterPro" id="IPR019734">
    <property type="entry name" value="TPR_rpt"/>
</dbReference>
<dbReference type="GO" id="GO:0030544">
    <property type="term" value="F:Hsp70 protein binding"/>
    <property type="evidence" value="ECO:0007669"/>
    <property type="project" value="TreeGrafter"/>
</dbReference>
<protein>
    <recommendedName>
        <fullName evidence="6">Cns1/TTC4 wheel domain-containing protein</fullName>
    </recommendedName>
</protein>
<dbReference type="SUPFAM" id="SSF48452">
    <property type="entry name" value="TPR-like"/>
    <property type="match status" value="1"/>
</dbReference>
<comment type="similarity">
    <text evidence="3">Belongs to the TTC4 family.</text>
</comment>
<dbReference type="Gene3D" id="1.25.40.10">
    <property type="entry name" value="Tetratricopeptide repeat domain"/>
    <property type="match status" value="1"/>
</dbReference>
<dbReference type="PANTHER" id="PTHR46035">
    <property type="entry name" value="TETRATRICOPEPTIDE REPEAT PROTEIN 4"/>
    <property type="match status" value="1"/>
</dbReference>
<dbReference type="SMART" id="SM00028">
    <property type="entry name" value="TPR"/>
    <property type="match status" value="3"/>
</dbReference>
<evidence type="ECO:0000256" key="2">
    <source>
        <dbReference type="ARBA" id="ARBA00022803"/>
    </source>
</evidence>
<dbReference type="GO" id="GO:0005829">
    <property type="term" value="C:cytosol"/>
    <property type="evidence" value="ECO:0007669"/>
    <property type="project" value="TreeGrafter"/>
</dbReference>
<evidence type="ECO:0000256" key="5">
    <source>
        <dbReference type="SAM" id="MobiDB-lite"/>
    </source>
</evidence>
<dbReference type="AlphaFoldDB" id="A0A9P7Z970"/>
<dbReference type="InterPro" id="IPR044059">
    <property type="entry name" value="Csn1/TTC4_wheel"/>
</dbReference>
<evidence type="ECO:0000256" key="3">
    <source>
        <dbReference type="ARBA" id="ARBA00023602"/>
    </source>
</evidence>
<dbReference type="GO" id="GO:0051879">
    <property type="term" value="F:Hsp90 protein binding"/>
    <property type="evidence" value="ECO:0007669"/>
    <property type="project" value="InterPro"/>
</dbReference>
<gene>
    <name evidence="7" type="ORF">BJ878DRAFT_135522</name>
</gene>
<dbReference type="EMBL" id="MU253763">
    <property type="protein sequence ID" value="KAG9247819.1"/>
    <property type="molecule type" value="Genomic_DNA"/>
</dbReference>
<feature type="repeat" description="TPR" evidence="4">
    <location>
        <begin position="216"/>
        <end position="249"/>
    </location>
</feature>
<evidence type="ECO:0000259" key="6">
    <source>
        <dbReference type="Pfam" id="PF18972"/>
    </source>
</evidence>
<dbReference type="CDD" id="cd21381">
    <property type="entry name" value="CTWD_TTC4"/>
    <property type="match status" value="1"/>
</dbReference>
<dbReference type="PROSITE" id="PS50005">
    <property type="entry name" value="TPR"/>
    <property type="match status" value="1"/>
</dbReference>
<sequence>MKIEELTEQISSTATSSPEDVSFSSPKPASSAVRDPSREAQGPDSSMDADELLMEAFANSPAMAEMQGKTSDEILADLNKSPLFMTDLEQNDDIAALQALAYEGTALEVAQGFKERGNETFVVKSYKDAKEFYTQGINVILLEVRKRQQIRQQKTSGKEKCKQSEDDKSGKNDIKEQIKILEASLLNRAACNLELQNYRSCILDCEAALKINGKNVKAYYRSSKALLKLDKIAEADDSCAKGLELDPENKTLQGVAQELIKKNEIIVAKKKRDLDRESRKRLEEVTLKAAIKARGIKIRRTEQPPEVEDAKIQLVPDPVDPTSTLSFPAVLLYPLQLESDFIKAWGEMEPMGHHLDYILPVPWDKTGEYIPAHVECYMETVKGGLIKVGRKVTLLKVLSTGNVEVVDEVVKVFVVPSSKAAAWVTEFKSKKTALA</sequence>
<dbReference type="Pfam" id="PF18972">
    <property type="entry name" value="Wheel"/>
    <property type="match status" value="1"/>
</dbReference>
<evidence type="ECO:0000256" key="4">
    <source>
        <dbReference type="PROSITE-ProRule" id="PRU00339"/>
    </source>
</evidence>
<dbReference type="InterPro" id="IPR011990">
    <property type="entry name" value="TPR-like_helical_dom_sf"/>
</dbReference>